<organism evidence="1 2">
    <name type="scientific">Irpex rosettiformis</name>
    <dbReference type="NCBI Taxonomy" id="378272"/>
    <lineage>
        <taxon>Eukaryota</taxon>
        <taxon>Fungi</taxon>
        <taxon>Dikarya</taxon>
        <taxon>Basidiomycota</taxon>
        <taxon>Agaricomycotina</taxon>
        <taxon>Agaricomycetes</taxon>
        <taxon>Polyporales</taxon>
        <taxon>Irpicaceae</taxon>
        <taxon>Irpex</taxon>
    </lineage>
</organism>
<reference evidence="1" key="1">
    <citation type="journal article" date="2021" name="Environ. Microbiol.">
        <title>Gene family expansions and transcriptome signatures uncover fungal adaptations to wood decay.</title>
        <authorList>
            <person name="Hage H."/>
            <person name="Miyauchi S."/>
            <person name="Viragh M."/>
            <person name="Drula E."/>
            <person name="Min B."/>
            <person name="Chaduli D."/>
            <person name="Navarro D."/>
            <person name="Favel A."/>
            <person name="Norest M."/>
            <person name="Lesage-Meessen L."/>
            <person name="Balint B."/>
            <person name="Merenyi Z."/>
            <person name="de Eugenio L."/>
            <person name="Morin E."/>
            <person name="Martinez A.T."/>
            <person name="Baldrian P."/>
            <person name="Stursova M."/>
            <person name="Martinez M.J."/>
            <person name="Novotny C."/>
            <person name="Magnuson J.K."/>
            <person name="Spatafora J.W."/>
            <person name="Maurice S."/>
            <person name="Pangilinan J."/>
            <person name="Andreopoulos W."/>
            <person name="LaButti K."/>
            <person name="Hundley H."/>
            <person name="Na H."/>
            <person name="Kuo A."/>
            <person name="Barry K."/>
            <person name="Lipzen A."/>
            <person name="Henrissat B."/>
            <person name="Riley R."/>
            <person name="Ahrendt S."/>
            <person name="Nagy L.G."/>
            <person name="Grigoriev I.V."/>
            <person name="Martin F."/>
            <person name="Rosso M.N."/>
        </authorList>
    </citation>
    <scope>NUCLEOTIDE SEQUENCE</scope>
    <source>
        <strain evidence="1">CBS 384.51</strain>
    </source>
</reference>
<proteinExistence type="predicted"/>
<gene>
    <name evidence="1" type="ORF">BDY19DRAFT_987285</name>
</gene>
<protein>
    <submittedName>
        <fullName evidence="1">Uncharacterized protein</fullName>
    </submittedName>
</protein>
<comment type="caution">
    <text evidence="1">The sequence shown here is derived from an EMBL/GenBank/DDBJ whole genome shotgun (WGS) entry which is preliminary data.</text>
</comment>
<evidence type="ECO:0000313" key="1">
    <source>
        <dbReference type="EMBL" id="KAI0085002.1"/>
    </source>
</evidence>
<keyword evidence="2" id="KW-1185">Reference proteome</keyword>
<sequence length="758" mass="87113">MDYEWTIDHAFDIFTLADRVTGTRDQASVFPAIDLMKKGYIAKTLDNPNAAVSVKTLDLFHRLHQCKPSFSAEALTKVICDYYHIPYREYLRRLLADTLEVYMHISRVIEKCIDIELGRDAENWRVLNACPCCCYKLVDEPALEFERLYAIDGNNSLKCIRTAEDRQAADTCVLDSDYFLSQEYVDRFAKEVVPRLRKGPAVRDRNTNDDGTDAIEVPIAGEDLTDGGLPSSDQEHDNAMAACMKNWKSAGNDDSKRMWAIFDKAGVFMSTCHHGFILWIIDMIHSGELAKYPLAMISKIIETHSPGTLGSYDIGCSFETTMKNSFLGLLYHEKKGHSYQCQLQYHPNITKGISLEDLETMECIFSSSNQLASVIRYASSYRCCLFIELYFKQNYTQALEIIKDGSVSLEETKRAWNVTDFFAHLGDKQEGDLQAMTYIELLQRLQNLEGKRADATSRFFHIIDLTMSYARQVVSTNNLEAARRHAVDQYDRIHLEICELEVKMDIPRSQRWTPANSRYIKALRYMKERTYHCALDKLQKLVVLCLFELHKLNLSQTAIKNAVETYNKAAAGLSLLRPPVDWSKVSHYGFLEEFHLLQDTRNDVHEKRWAQPLFRNLLKTRNRVARAREEIERCKIEVCRLHTSIRDEHALFHATTKRLKETAIYGAVKDFTSYRRNVNLMLLNRIYEIHMLRDFDGNQTCSTRSGTVAPQVPNLSPVLEPAHSKDEEDEEDEEDDVAEDDEVQEDIGGLVQFVAHLG</sequence>
<name>A0ACB8TSF0_9APHY</name>
<dbReference type="EMBL" id="MU274936">
    <property type="protein sequence ID" value="KAI0085002.1"/>
    <property type="molecule type" value="Genomic_DNA"/>
</dbReference>
<dbReference type="Proteomes" id="UP001055072">
    <property type="component" value="Unassembled WGS sequence"/>
</dbReference>
<evidence type="ECO:0000313" key="2">
    <source>
        <dbReference type="Proteomes" id="UP001055072"/>
    </source>
</evidence>
<accession>A0ACB8TSF0</accession>